<organism evidence="5 6">
    <name type="scientific">Albidovulum denitrificans</name>
    <dbReference type="NCBI Taxonomy" id="404881"/>
    <lineage>
        <taxon>Bacteria</taxon>
        <taxon>Pseudomonadati</taxon>
        <taxon>Pseudomonadota</taxon>
        <taxon>Alphaproteobacteria</taxon>
        <taxon>Rhodobacterales</taxon>
        <taxon>Paracoccaceae</taxon>
        <taxon>Albidovulum</taxon>
    </lineage>
</organism>
<dbReference type="PROSITE" id="PS00211">
    <property type="entry name" value="ABC_TRANSPORTER_1"/>
    <property type="match status" value="1"/>
</dbReference>
<accession>A0A2S8S5D0</accession>
<dbReference type="EMBL" id="PVEP01000006">
    <property type="protein sequence ID" value="PQV55993.1"/>
    <property type="molecule type" value="Genomic_DNA"/>
</dbReference>
<dbReference type="SUPFAM" id="SSF52540">
    <property type="entry name" value="P-loop containing nucleoside triphosphate hydrolases"/>
    <property type="match status" value="1"/>
</dbReference>
<dbReference type="Pfam" id="PF00005">
    <property type="entry name" value="ABC_tran"/>
    <property type="match status" value="1"/>
</dbReference>
<dbReference type="SMART" id="SM00382">
    <property type="entry name" value="AAA"/>
    <property type="match status" value="1"/>
</dbReference>
<evidence type="ECO:0000256" key="3">
    <source>
        <dbReference type="ARBA" id="ARBA00022840"/>
    </source>
</evidence>
<dbReference type="GO" id="GO:0005304">
    <property type="term" value="F:L-valine transmembrane transporter activity"/>
    <property type="evidence" value="ECO:0007669"/>
    <property type="project" value="TreeGrafter"/>
</dbReference>
<dbReference type="RefSeq" id="WP_105515457.1">
    <property type="nucleotide sequence ID" value="NZ_PVEP01000006.1"/>
</dbReference>
<dbReference type="InterPro" id="IPR032823">
    <property type="entry name" value="BCA_ABC_TP_C"/>
</dbReference>
<dbReference type="InterPro" id="IPR003439">
    <property type="entry name" value="ABC_transporter-like_ATP-bd"/>
</dbReference>
<gene>
    <name evidence="5" type="ORF">LX70_02878</name>
</gene>
<dbReference type="InterPro" id="IPR051120">
    <property type="entry name" value="ABC_AA/LPS_Transport"/>
</dbReference>
<dbReference type="Proteomes" id="UP000238338">
    <property type="component" value="Unassembled WGS sequence"/>
</dbReference>
<feature type="domain" description="ABC transporter" evidence="4">
    <location>
        <begin position="6"/>
        <end position="253"/>
    </location>
</feature>
<protein>
    <submittedName>
        <fullName evidence="5">Branched-chain amino acid transport system ATP-binding protein/branched-chain amino acid transport system permease protein/neutral amino acid transport system ATP-binding protein</fullName>
    </submittedName>
</protein>
<proteinExistence type="predicted"/>
<dbReference type="FunFam" id="3.40.50.300:FF:000421">
    <property type="entry name" value="Branched-chain amino acid ABC transporter ATP-binding protein"/>
    <property type="match status" value="1"/>
</dbReference>
<dbReference type="Pfam" id="PF12399">
    <property type="entry name" value="BCA_ABC_TP_C"/>
    <property type="match status" value="1"/>
</dbReference>
<dbReference type="PANTHER" id="PTHR45772">
    <property type="entry name" value="CONSERVED COMPONENT OF ABC TRANSPORTER FOR NATURAL AMINO ACIDS-RELATED"/>
    <property type="match status" value="1"/>
</dbReference>
<dbReference type="PROSITE" id="PS50893">
    <property type="entry name" value="ABC_TRANSPORTER_2"/>
    <property type="match status" value="1"/>
</dbReference>
<dbReference type="CDD" id="cd03219">
    <property type="entry name" value="ABC_Mj1267_LivG_branched"/>
    <property type="match status" value="1"/>
</dbReference>
<keyword evidence="6" id="KW-1185">Reference proteome</keyword>
<dbReference type="InterPro" id="IPR017871">
    <property type="entry name" value="ABC_transporter-like_CS"/>
</dbReference>
<reference evidence="5 6" key="1">
    <citation type="submission" date="2018-02" db="EMBL/GenBank/DDBJ databases">
        <title>Genomic Encyclopedia of Archaeal and Bacterial Type Strains, Phase II (KMG-II): from individual species to whole genera.</title>
        <authorList>
            <person name="Goeker M."/>
        </authorList>
    </citation>
    <scope>NUCLEOTIDE SEQUENCE [LARGE SCALE GENOMIC DNA]</scope>
    <source>
        <strain evidence="5 6">DSM 18921</strain>
    </source>
</reference>
<evidence type="ECO:0000313" key="6">
    <source>
        <dbReference type="Proteomes" id="UP000238338"/>
    </source>
</evidence>
<dbReference type="InterPro" id="IPR003593">
    <property type="entry name" value="AAA+_ATPase"/>
</dbReference>
<dbReference type="GO" id="GO:0015192">
    <property type="term" value="F:L-phenylalanine transmembrane transporter activity"/>
    <property type="evidence" value="ECO:0007669"/>
    <property type="project" value="TreeGrafter"/>
</dbReference>
<dbReference type="GO" id="GO:0042941">
    <property type="term" value="P:D-alanine transmembrane transport"/>
    <property type="evidence" value="ECO:0007669"/>
    <property type="project" value="TreeGrafter"/>
</dbReference>
<dbReference type="GO" id="GO:0005524">
    <property type="term" value="F:ATP binding"/>
    <property type="evidence" value="ECO:0007669"/>
    <property type="project" value="UniProtKB-KW"/>
</dbReference>
<evidence type="ECO:0000313" key="5">
    <source>
        <dbReference type="EMBL" id="PQV55993.1"/>
    </source>
</evidence>
<dbReference type="PANTHER" id="PTHR45772:SF7">
    <property type="entry name" value="AMINO ACID ABC TRANSPORTER ATP-BINDING PROTEIN"/>
    <property type="match status" value="1"/>
</dbReference>
<name>A0A2S8S5D0_9RHOB</name>
<dbReference type="GO" id="GO:0005886">
    <property type="term" value="C:plasma membrane"/>
    <property type="evidence" value="ECO:0007669"/>
    <property type="project" value="TreeGrafter"/>
</dbReference>
<dbReference type="GO" id="GO:1903805">
    <property type="term" value="P:L-valine import across plasma membrane"/>
    <property type="evidence" value="ECO:0007669"/>
    <property type="project" value="TreeGrafter"/>
</dbReference>
<dbReference type="Gene3D" id="3.40.50.300">
    <property type="entry name" value="P-loop containing nucleotide triphosphate hydrolases"/>
    <property type="match status" value="1"/>
</dbReference>
<evidence type="ECO:0000259" key="4">
    <source>
        <dbReference type="PROSITE" id="PS50893"/>
    </source>
</evidence>
<dbReference type="GO" id="GO:0015808">
    <property type="term" value="P:L-alanine transport"/>
    <property type="evidence" value="ECO:0007669"/>
    <property type="project" value="TreeGrafter"/>
</dbReference>
<dbReference type="GO" id="GO:0016887">
    <property type="term" value="F:ATP hydrolysis activity"/>
    <property type="evidence" value="ECO:0007669"/>
    <property type="project" value="InterPro"/>
</dbReference>
<sequence>MTRDLLVVDKVTKRFGGLKAVGGDAGLSFSVPEGTFLGLIGPNGAGKSTTFNLISGVLKPTSGAVILDGKDLSVARPSDIASYGLGRTFQTPRAFPSLTVLENVMVGADNEGETLLSVLRGGWRSRERALRAKAGEVLDRVGLTERINDVVANLSGGELRMLEVARQLVRDPRILLLDEPTAGVDPSLQAKLSRILVDLHAEGRTLVVVEHNLHFLLQIADSVVVLQNGELLSKGTPGEIKADEKVIAAYLGADHAA</sequence>
<evidence type="ECO:0000256" key="2">
    <source>
        <dbReference type="ARBA" id="ARBA00022741"/>
    </source>
</evidence>
<dbReference type="AlphaFoldDB" id="A0A2S8S5D0"/>
<dbReference type="OrthoDB" id="9806149at2"/>
<keyword evidence="2" id="KW-0547">Nucleotide-binding</keyword>
<comment type="caution">
    <text evidence="5">The sequence shown here is derived from an EMBL/GenBank/DDBJ whole genome shotgun (WGS) entry which is preliminary data.</text>
</comment>
<keyword evidence="3 5" id="KW-0067">ATP-binding</keyword>
<evidence type="ECO:0000256" key="1">
    <source>
        <dbReference type="ARBA" id="ARBA00022448"/>
    </source>
</evidence>
<dbReference type="InterPro" id="IPR027417">
    <property type="entry name" value="P-loop_NTPase"/>
</dbReference>
<keyword evidence="1" id="KW-0813">Transport</keyword>
<dbReference type="GO" id="GO:0015188">
    <property type="term" value="F:L-isoleucine transmembrane transporter activity"/>
    <property type="evidence" value="ECO:0007669"/>
    <property type="project" value="TreeGrafter"/>
</dbReference>
<dbReference type="GO" id="GO:1903806">
    <property type="term" value="P:L-isoleucine import across plasma membrane"/>
    <property type="evidence" value="ECO:0007669"/>
    <property type="project" value="TreeGrafter"/>
</dbReference>